<feature type="domain" description="IPT/TIG" evidence="1">
    <location>
        <begin position="7"/>
        <end position="94"/>
    </location>
</feature>
<reference evidence="2" key="1">
    <citation type="submission" date="2015-04" db="EMBL/GenBank/DDBJ databases">
        <title>The genome sequence of the plant pathogenic Rhizarian Plasmodiophora brassicae reveals insights in its biotrophic life cycle and the origin of chitin synthesis.</title>
        <authorList>
            <person name="Schwelm A."/>
            <person name="Fogelqvist J."/>
            <person name="Knaust A."/>
            <person name="Julke S."/>
            <person name="Lilja T."/>
            <person name="Dhandapani V."/>
            <person name="Bonilla-Rosso G."/>
            <person name="Karlsson M."/>
            <person name="Shevchenko A."/>
            <person name="Choi S.R."/>
            <person name="Kim H.G."/>
            <person name="Park J.Y."/>
            <person name="Lim Y.P."/>
            <person name="Ludwig-Muller J."/>
            <person name="Dixelius C."/>
        </authorList>
    </citation>
    <scope>NUCLEOTIDE SEQUENCE</scope>
    <source>
        <tissue evidence="2">Potato root galls</tissue>
    </source>
</reference>
<dbReference type="InterPro" id="IPR014756">
    <property type="entry name" value="Ig_E-set"/>
</dbReference>
<proteinExistence type="predicted"/>
<sequence length="102" mass="10894">RFDYYPNIAVTQIHPREGPVEGGAVVTVFGRNFFQSGSLLRCIFGNQLSPVAATFWNSSKIICIAPSSTAGSVAVEVTINSNQYSSSGAQYDYLAAALISNI</sequence>
<dbReference type="SMART" id="SM00429">
    <property type="entry name" value="IPT"/>
    <property type="match status" value="1"/>
</dbReference>
<dbReference type="AlphaFoldDB" id="A0A0H5QRL7"/>
<dbReference type="EMBL" id="HACM01004243">
    <property type="protein sequence ID" value="CRZ04685.1"/>
    <property type="molecule type" value="Transcribed_RNA"/>
</dbReference>
<organism evidence="2">
    <name type="scientific">Spongospora subterranea</name>
    <dbReference type="NCBI Taxonomy" id="70186"/>
    <lineage>
        <taxon>Eukaryota</taxon>
        <taxon>Sar</taxon>
        <taxon>Rhizaria</taxon>
        <taxon>Endomyxa</taxon>
        <taxon>Phytomyxea</taxon>
        <taxon>Plasmodiophorida</taxon>
        <taxon>Plasmodiophoridae</taxon>
        <taxon>Spongospora</taxon>
    </lineage>
</organism>
<dbReference type="Gene3D" id="2.60.40.10">
    <property type="entry name" value="Immunoglobulins"/>
    <property type="match status" value="1"/>
</dbReference>
<dbReference type="Pfam" id="PF01833">
    <property type="entry name" value="TIG"/>
    <property type="match status" value="1"/>
</dbReference>
<feature type="non-terminal residue" evidence="2">
    <location>
        <position position="102"/>
    </location>
</feature>
<dbReference type="InterPro" id="IPR002909">
    <property type="entry name" value="IPT_dom"/>
</dbReference>
<protein>
    <recommendedName>
        <fullName evidence="1">IPT/TIG domain-containing protein</fullName>
    </recommendedName>
</protein>
<dbReference type="InterPro" id="IPR013783">
    <property type="entry name" value="Ig-like_fold"/>
</dbReference>
<accession>A0A0H5QRL7</accession>
<evidence type="ECO:0000259" key="1">
    <source>
        <dbReference type="SMART" id="SM00429"/>
    </source>
</evidence>
<evidence type="ECO:0000313" key="2">
    <source>
        <dbReference type="EMBL" id="CRZ04685.1"/>
    </source>
</evidence>
<feature type="non-terminal residue" evidence="2">
    <location>
        <position position="1"/>
    </location>
</feature>
<dbReference type="CDD" id="cd00102">
    <property type="entry name" value="IPT"/>
    <property type="match status" value="1"/>
</dbReference>
<dbReference type="SUPFAM" id="SSF81296">
    <property type="entry name" value="E set domains"/>
    <property type="match status" value="1"/>
</dbReference>
<name>A0A0H5QRL7_9EUKA</name>